<evidence type="ECO:0000259" key="2">
    <source>
        <dbReference type="PROSITE" id="PS50110"/>
    </source>
</evidence>
<dbReference type="InterPro" id="IPR001789">
    <property type="entry name" value="Sig_transdc_resp-reg_receiver"/>
</dbReference>
<dbReference type="RefSeq" id="WP_143386157.1">
    <property type="nucleotide sequence ID" value="NZ_VJZL01000018.1"/>
</dbReference>
<dbReference type="Proteomes" id="UP000318528">
    <property type="component" value="Unassembled WGS sequence"/>
</dbReference>
<dbReference type="EMBL" id="VJZL01000018">
    <property type="protein sequence ID" value="TRX08682.1"/>
    <property type="molecule type" value="Genomic_DNA"/>
</dbReference>
<dbReference type="Proteomes" id="UP000318669">
    <property type="component" value="Unassembled WGS sequence"/>
</dbReference>
<keyword evidence="1" id="KW-0597">Phosphoprotein</keyword>
<feature type="domain" description="Response regulatory" evidence="2">
    <location>
        <begin position="4"/>
        <end position="127"/>
    </location>
</feature>
<dbReference type="SUPFAM" id="SSF52172">
    <property type="entry name" value="CheY-like"/>
    <property type="match status" value="1"/>
</dbReference>
<dbReference type="GO" id="GO:0000160">
    <property type="term" value="P:phosphorelay signal transduction system"/>
    <property type="evidence" value="ECO:0007669"/>
    <property type="project" value="InterPro"/>
</dbReference>
<dbReference type="InterPro" id="IPR052893">
    <property type="entry name" value="TCS_response_regulator"/>
</dbReference>
<protein>
    <submittedName>
        <fullName evidence="4">Response regulator</fullName>
    </submittedName>
</protein>
<dbReference type="InterPro" id="IPR011006">
    <property type="entry name" value="CheY-like_superfamily"/>
</dbReference>
<dbReference type="EMBL" id="VJZN01000009">
    <property type="protein sequence ID" value="TRX07150.1"/>
    <property type="molecule type" value="Genomic_DNA"/>
</dbReference>
<dbReference type="AlphaFoldDB" id="A0A553BKA8"/>
<comment type="caution">
    <text evidence="4">The sequence shown here is derived from an EMBL/GenBank/DDBJ whole genome shotgun (WGS) entry which is preliminary data.</text>
</comment>
<gene>
    <name evidence="4" type="ORF">FNW11_10680</name>
    <name evidence="3" type="ORF">FNW12_07010</name>
</gene>
<dbReference type="Pfam" id="PF00072">
    <property type="entry name" value="Response_reg"/>
    <property type="match status" value="1"/>
</dbReference>
<evidence type="ECO:0000313" key="5">
    <source>
        <dbReference type="Proteomes" id="UP000318528"/>
    </source>
</evidence>
<name>A0A553BKA8_9FLAO</name>
<evidence type="ECO:0000256" key="1">
    <source>
        <dbReference type="PROSITE-ProRule" id="PRU00169"/>
    </source>
</evidence>
<sequence>MNFTVAVVDDDNIILFLHKKILQKEKLEESPHTFNSAKKALDFFDNLPDNAKPVLLFLDINMPVMNGWDLLEVIHQDGFEKEVHVVMVTSSVDASDKEKAFSYSKVIDFVEKPLDEQVLQRLKLRFLQS</sequence>
<dbReference type="CDD" id="cd00156">
    <property type="entry name" value="REC"/>
    <property type="match status" value="1"/>
</dbReference>
<dbReference type="PANTHER" id="PTHR44520:SF2">
    <property type="entry name" value="RESPONSE REGULATOR RCP1"/>
    <property type="match status" value="1"/>
</dbReference>
<dbReference type="OrthoDB" id="673128at2"/>
<organism evidence="4 6">
    <name type="scientific">Flavobacterium gawalongense</name>
    <dbReference type="NCBI Taxonomy" id="2594432"/>
    <lineage>
        <taxon>Bacteria</taxon>
        <taxon>Pseudomonadati</taxon>
        <taxon>Bacteroidota</taxon>
        <taxon>Flavobacteriia</taxon>
        <taxon>Flavobacteriales</taxon>
        <taxon>Flavobacteriaceae</taxon>
        <taxon>Flavobacterium</taxon>
    </lineage>
</organism>
<keyword evidence="5" id="KW-1185">Reference proteome</keyword>
<dbReference type="PANTHER" id="PTHR44520">
    <property type="entry name" value="RESPONSE REGULATOR RCP1-RELATED"/>
    <property type="match status" value="1"/>
</dbReference>
<dbReference type="SMART" id="SM00448">
    <property type="entry name" value="REC"/>
    <property type="match status" value="1"/>
</dbReference>
<evidence type="ECO:0000313" key="4">
    <source>
        <dbReference type="EMBL" id="TRX08682.1"/>
    </source>
</evidence>
<dbReference type="Gene3D" id="3.40.50.2300">
    <property type="match status" value="1"/>
</dbReference>
<accession>A0A553BKA8</accession>
<dbReference type="PROSITE" id="PS50110">
    <property type="entry name" value="RESPONSE_REGULATORY"/>
    <property type="match status" value="1"/>
</dbReference>
<evidence type="ECO:0000313" key="6">
    <source>
        <dbReference type="Proteomes" id="UP000318669"/>
    </source>
</evidence>
<evidence type="ECO:0000313" key="3">
    <source>
        <dbReference type="EMBL" id="TRX07150.1"/>
    </source>
</evidence>
<feature type="modified residue" description="4-aspartylphosphate" evidence="1">
    <location>
        <position position="59"/>
    </location>
</feature>
<reference evidence="5 6" key="1">
    <citation type="submission" date="2019-07" db="EMBL/GenBank/DDBJ databases">
        <title>Novel species of Flavobacterium.</title>
        <authorList>
            <person name="Liu Q."/>
            <person name="Xin Y.-H."/>
        </authorList>
    </citation>
    <scope>NUCLEOTIDE SEQUENCE [LARGE SCALE GENOMIC DNA]</scope>
    <source>
        <strain evidence="3 5">GSP39</strain>
        <strain evidence="4 6">GSR22</strain>
    </source>
</reference>
<proteinExistence type="predicted"/>